<dbReference type="PANTHER" id="PTHR21090:SF5">
    <property type="entry name" value="PENTAFUNCTIONAL AROM POLYPEPTIDE"/>
    <property type="match status" value="1"/>
</dbReference>
<dbReference type="UniPathway" id="UPA00053">
    <property type="reaction ID" value="UER00089"/>
</dbReference>
<evidence type="ECO:0000256" key="8">
    <source>
        <dbReference type="ARBA" id="ARBA00044633"/>
    </source>
</evidence>
<accession>A0A1Q5PKU9</accession>
<dbReference type="InterPro" id="IPR006264">
    <property type="entry name" value="EPSP_synthase"/>
</dbReference>
<evidence type="ECO:0000313" key="10">
    <source>
        <dbReference type="EMBL" id="OKL47269.1"/>
    </source>
</evidence>
<dbReference type="GO" id="GO:0008652">
    <property type="term" value="P:amino acid biosynthetic process"/>
    <property type="evidence" value="ECO:0007669"/>
    <property type="project" value="UniProtKB-KW"/>
</dbReference>
<dbReference type="Pfam" id="PF00275">
    <property type="entry name" value="EPSP_synthase"/>
    <property type="match status" value="1"/>
</dbReference>
<dbReference type="InterPro" id="IPR023193">
    <property type="entry name" value="EPSP_synthase_CS"/>
</dbReference>
<dbReference type="Proteomes" id="UP000186785">
    <property type="component" value="Unassembled WGS sequence"/>
</dbReference>
<comment type="pathway">
    <text evidence="1">Metabolic intermediate biosynthesis; chorismate biosynthesis; chorismate from D-erythrose 4-phosphate and phosphoenolpyruvate: step 6/7.</text>
</comment>
<keyword evidence="4" id="KW-0028">Amino-acid biosynthesis</keyword>
<dbReference type="InterPro" id="IPR036968">
    <property type="entry name" value="Enolpyruvate_Tfrase_sf"/>
</dbReference>
<dbReference type="PANTHER" id="PTHR21090">
    <property type="entry name" value="AROM/DEHYDROQUINATE SYNTHASE"/>
    <property type="match status" value="1"/>
</dbReference>
<dbReference type="InterPro" id="IPR001986">
    <property type="entry name" value="Enolpyruvate_Tfrase_dom"/>
</dbReference>
<dbReference type="OrthoDB" id="9809920at2"/>
<name>A0A1Q5PKU9_9ACTO</name>
<dbReference type="EMBL" id="MQSV01000004">
    <property type="protein sequence ID" value="OKL47269.1"/>
    <property type="molecule type" value="Genomic_DNA"/>
</dbReference>
<protein>
    <recommendedName>
        <fullName evidence="3">3-phosphoshikimate 1-carboxyvinyltransferase</fullName>
        <ecNumber evidence="3">2.5.1.19</ecNumber>
    </recommendedName>
    <alternativeName>
        <fullName evidence="7">5-enolpyruvylshikimate-3-phosphate synthase</fullName>
    </alternativeName>
</protein>
<feature type="domain" description="Enolpyruvate transferase" evidence="9">
    <location>
        <begin position="11"/>
        <end position="440"/>
    </location>
</feature>
<evidence type="ECO:0000256" key="6">
    <source>
        <dbReference type="ARBA" id="ARBA00023141"/>
    </source>
</evidence>
<comment type="catalytic activity">
    <reaction evidence="8">
        <text>3-phosphoshikimate + phosphoenolpyruvate = 5-O-(1-carboxyvinyl)-3-phosphoshikimate + phosphate</text>
        <dbReference type="Rhea" id="RHEA:21256"/>
        <dbReference type="ChEBI" id="CHEBI:43474"/>
        <dbReference type="ChEBI" id="CHEBI:57701"/>
        <dbReference type="ChEBI" id="CHEBI:58702"/>
        <dbReference type="ChEBI" id="CHEBI:145989"/>
        <dbReference type="EC" id="2.5.1.19"/>
    </reaction>
    <physiologicalReaction direction="left-to-right" evidence="8">
        <dbReference type="Rhea" id="RHEA:21257"/>
    </physiologicalReaction>
</comment>
<dbReference type="PROSITE" id="PS00885">
    <property type="entry name" value="EPSP_SYNTHASE_2"/>
    <property type="match status" value="1"/>
</dbReference>
<dbReference type="Gene3D" id="3.65.10.10">
    <property type="entry name" value="Enolpyruvate transferase domain"/>
    <property type="match status" value="2"/>
</dbReference>
<evidence type="ECO:0000256" key="2">
    <source>
        <dbReference type="ARBA" id="ARBA00009948"/>
    </source>
</evidence>
<dbReference type="EC" id="2.5.1.19" evidence="3"/>
<keyword evidence="6" id="KW-0057">Aromatic amino acid biosynthesis</keyword>
<gene>
    <name evidence="10" type="ORF">BSR29_06530</name>
</gene>
<evidence type="ECO:0000256" key="4">
    <source>
        <dbReference type="ARBA" id="ARBA00022605"/>
    </source>
</evidence>
<sequence>MPTWNAPSVNTPIAGALALPGSKSLTNRFLILAAQGSHEVTIQQPLEARDTQLMQAALGALGASFDFDDKTQSLRIVPINKQAVPKELTIEGGLAGTVIRFLTPLALQYCEKLTVLGDPAARKRPIRPLLNSLAQLGYDFEVFEEPVPDEAGPVPLFEVRKSTPLNAEDTSPNRVDVEAKASSQFLSALLLSAAGWPQGLEICAKRPIISGTHVDMTLDSLTQAGITLQVEETAESVTYRVAPGRPQLDQMTVEADLSNAGPFIAAIWACGGKLAIPNWPAQTTQAGDYWRELFSILGGKVSTATEDHGQGAVFTAPEGLRTNEEYLEFDLQAHGELTPTLAAMAALRQGKTKITGIGHLRGHETDRLAAIVNEVKRLGGEAEAGEDFLLFHAPVTTPAQVHAYHDHRMATFGAIIGLVLPGVQVDDIDATTKTMPTFKDLWAQLVAPALPESNLSE</sequence>
<keyword evidence="5" id="KW-0808">Transferase</keyword>
<keyword evidence="11" id="KW-1185">Reference proteome</keyword>
<dbReference type="PIRSF" id="PIRSF000505">
    <property type="entry name" value="EPSPS"/>
    <property type="match status" value="1"/>
</dbReference>
<dbReference type="GO" id="GO:0009073">
    <property type="term" value="P:aromatic amino acid family biosynthetic process"/>
    <property type="evidence" value="ECO:0007669"/>
    <property type="project" value="UniProtKB-KW"/>
</dbReference>
<evidence type="ECO:0000313" key="11">
    <source>
        <dbReference type="Proteomes" id="UP000186785"/>
    </source>
</evidence>
<dbReference type="GO" id="GO:0009423">
    <property type="term" value="P:chorismate biosynthetic process"/>
    <property type="evidence" value="ECO:0007669"/>
    <property type="project" value="UniProtKB-UniPathway"/>
</dbReference>
<evidence type="ECO:0000256" key="1">
    <source>
        <dbReference type="ARBA" id="ARBA00004811"/>
    </source>
</evidence>
<proteinExistence type="inferred from homology"/>
<reference evidence="10 11" key="1">
    <citation type="submission" date="2016-11" db="EMBL/GenBank/DDBJ databases">
        <title>Actinomyces gypaetusis sp. nov. isolated from the vulture Gypaetus barbatus in Qinghai Tibet Plateau China.</title>
        <authorList>
            <person name="Meng X."/>
        </authorList>
    </citation>
    <scope>NUCLEOTIDE SEQUENCE [LARGE SCALE GENOMIC DNA]</scope>
    <source>
        <strain evidence="10 11">VUL4_2</strain>
    </source>
</reference>
<comment type="similarity">
    <text evidence="2">Belongs to the EPSP synthase family.</text>
</comment>
<dbReference type="STRING" id="1921764.BSR28_07750"/>
<dbReference type="RefSeq" id="WP_073709502.1">
    <property type="nucleotide sequence ID" value="NZ_MQSV01000004.1"/>
</dbReference>
<evidence type="ECO:0000256" key="3">
    <source>
        <dbReference type="ARBA" id="ARBA00012450"/>
    </source>
</evidence>
<organism evidence="10 11">
    <name type="scientific">Boudabousia liubingyangii</name>
    <dbReference type="NCBI Taxonomy" id="1921764"/>
    <lineage>
        <taxon>Bacteria</taxon>
        <taxon>Bacillati</taxon>
        <taxon>Actinomycetota</taxon>
        <taxon>Actinomycetes</taxon>
        <taxon>Actinomycetales</taxon>
        <taxon>Actinomycetaceae</taxon>
        <taxon>Boudabousia</taxon>
    </lineage>
</organism>
<evidence type="ECO:0000256" key="5">
    <source>
        <dbReference type="ARBA" id="ARBA00022679"/>
    </source>
</evidence>
<dbReference type="AlphaFoldDB" id="A0A1Q5PKU9"/>
<dbReference type="SUPFAM" id="SSF55205">
    <property type="entry name" value="EPT/RTPC-like"/>
    <property type="match status" value="1"/>
</dbReference>
<evidence type="ECO:0000259" key="9">
    <source>
        <dbReference type="Pfam" id="PF00275"/>
    </source>
</evidence>
<evidence type="ECO:0000256" key="7">
    <source>
        <dbReference type="ARBA" id="ARBA00030046"/>
    </source>
</evidence>
<dbReference type="GO" id="GO:0003866">
    <property type="term" value="F:3-phosphoshikimate 1-carboxyvinyltransferase activity"/>
    <property type="evidence" value="ECO:0007669"/>
    <property type="project" value="UniProtKB-EC"/>
</dbReference>
<dbReference type="InterPro" id="IPR013792">
    <property type="entry name" value="RNA3'P_cycl/enolpyr_Trfase_a/b"/>
</dbReference>
<comment type="caution">
    <text evidence="10">The sequence shown here is derived from an EMBL/GenBank/DDBJ whole genome shotgun (WGS) entry which is preliminary data.</text>
</comment>